<evidence type="ECO:0000313" key="1">
    <source>
        <dbReference type="EMBL" id="MBD2152367.1"/>
    </source>
</evidence>
<dbReference type="EMBL" id="JACJPY010000099">
    <property type="protein sequence ID" value="MBD2152367.1"/>
    <property type="molecule type" value="Genomic_DNA"/>
</dbReference>
<reference evidence="1" key="1">
    <citation type="journal article" date="2015" name="ISME J.">
        <title>Draft Genome Sequence of Streptomyces incarnatus NRRL8089, which Produces the Nucleoside Antibiotic Sinefungin.</title>
        <authorList>
            <person name="Oshima K."/>
            <person name="Hattori M."/>
            <person name="Shimizu H."/>
            <person name="Fukuda K."/>
            <person name="Nemoto M."/>
            <person name="Inagaki K."/>
            <person name="Tamura T."/>
        </authorList>
    </citation>
    <scope>NUCLEOTIDE SEQUENCE</scope>
    <source>
        <strain evidence="1">FACHB-1277</strain>
    </source>
</reference>
<sequence length="72" mass="7943">MSEAPDQIIKATVKSCAECGKESAGSMQILMERYDKIGEPDQQIELAKASGWGTLADIWVGANHQGNTWQYR</sequence>
<reference evidence="1" key="2">
    <citation type="submission" date="2020-08" db="EMBL/GenBank/DDBJ databases">
        <authorList>
            <person name="Chen M."/>
            <person name="Teng W."/>
            <person name="Zhao L."/>
            <person name="Hu C."/>
            <person name="Zhou Y."/>
            <person name="Han B."/>
            <person name="Song L."/>
            <person name="Shu W."/>
        </authorList>
    </citation>
    <scope>NUCLEOTIDE SEQUENCE</scope>
    <source>
        <strain evidence="1">FACHB-1277</strain>
    </source>
</reference>
<keyword evidence="2" id="KW-1185">Reference proteome</keyword>
<accession>A0A926UYK4</accession>
<proteinExistence type="predicted"/>
<gene>
    <name evidence="1" type="ORF">H6F44_19930</name>
</gene>
<name>A0A926UYK4_9CYAN</name>
<dbReference type="Proteomes" id="UP000631421">
    <property type="component" value="Unassembled WGS sequence"/>
</dbReference>
<dbReference type="RefSeq" id="WP_190352816.1">
    <property type="nucleotide sequence ID" value="NZ_JACJPY010000099.1"/>
</dbReference>
<protein>
    <submittedName>
        <fullName evidence="1">Uncharacterized protein</fullName>
    </submittedName>
</protein>
<organism evidence="1 2">
    <name type="scientific">Pseudanabaena cinerea FACHB-1277</name>
    <dbReference type="NCBI Taxonomy" id="2949581"/>
    <lineage>
        <taxon>Bacteria</taxon>
        <taxon>Bacillati</taxon>
        <taxon>Cyanobacteriota</taxon>
        <taxon>Cyanophyceae</taxon>
        <taxon>Pseudanabaenales</taxon>
        <taxon>Pseudanabaenaceae</taxon>
        <taxon>Pseudanabaena</taxon>
        <taxon>Pseudanabaena cinerea</taxon>
    </lineage>
</organism>
<evidence type="ECO:0000313" key="2">
    <source>
        <dbReference type="Proteomes" id="UP000631421"/>
    </source>
</evidence>
<comment type="caution">
    <text evidence="1">The sequence shown here is derived from an EMBL/GenBank/DDBJ whole genome shotgun (WGS) entry which is preliminary data.</text>
</comment>
<dbReference type="AlphaFoldDB" id="A0A926UYK4"/>